<dbReference type="Proteomes" id="UP000717364">
    <property type="component" value="Unassembled WGS sequence"/>
</dbReference>
<reference evidence="1" key="2">
    <citation type="journal article" date="2021" name="Mar. Drugs">
        <title>Genome Reduction and Secondary Metabolism of the Marine Sponge-Associated Cyanobacterium Leptothoe.</title>
        <authorList>
            <person name="Konstantinou D."/>
            <person name="Popin R.V."/>
            <person name="Fewer D.P."/>
            <person name="Sivonen K."/>
            <person name="Gkelis S."/>
        </authorList>
    </citation>
    <scope>NUCLEOTIDE SEQUENCE</scope>
    <source>
        <strain evidence="1">TAU-MAC 1115</strain>
    </source>
</reference>
<sequence>MKAAEVLRLIVFVLCRLNCVMDSTQYAVEHKEKLGNKGLKEVTLEKVMSKISVRVDRTALITNAVTGKNDMRGIKRPQFNQLEAV</sequence>
<reference evidence="1" key="1">
    <citation type="submission" date="2020-11" db="EMBL/GenBank/DDBJ databases">
        <authorList>
            <person name="Konstantinou D."/>
            <person name="Gkelis S."/>
            <person name="Popin R."/>
            <person name="Fewer D."/>
            <person name="Sivonen K."/>
        </authorList>
    </citation>
    <scope>NUCLEOTIDE SEQUENCE</scope>
    <source>
        <strain evidence="1">TAU-MAC 1115</strain>
    </source>
</reference>
<comment type="caution">
    <text evidence="1">The sequence shown here is derived from an EMBL/GenBank/DDBJ whole genome shotgun (WGS) entry which is preliminary data.</text>
</comment>
<name>A0A947GHI9_9CYAN</name>
<dbReference type="EMBL" id="JADOES010000003">
    <property type="protein sequence ID" value="MBT9314097.1"/>
    <property type="molecule type" value="Genomic_DNA"/>
</dbReference>
<organism evidence="1 2">
    <name type="scientific">Leptothoe spongobia TAU-MAC 1115</name>
    <dbReference type="NCBI Taxonomy" id="1967444"/>
    <lineage>
        <taxon>Bacteria</taxon>
        <taxon>Bacillati</taxon>
        <taxon>Cyanobacteriota</taxon>
        <taxon>Cyanophyceae</taxon>
        <taxon>Nodosilineales</taxon>
        <taxon>Cymatolegaceae</taxon>
        <taxon>Leptothoe</taxon>
        <taxon>Leptothoe spongobia</taxon>
    </lineage>
</organism>
<gene>
    <name evidence="1" type="ORF">IXB50_01495</name>
</gene>
<keyword evidence="2" id="KW-1185">Reference proteome</keyword>
<proteinExistence type="predicted"/>
<evidence type="ECO:0000313" key="2">
    <source>
        <dbReference type="Proteomes" id="UP000717364"/>
    </source>
</evidence>
<protein>
    <submittedName>
        <fullName evidence="1">Uncharacterized protein</fullName>
    </submittedName>
</protein>
<evidence type="ECO:0000313" key="1">
    <source>
        <dbReference type="EMBL" id="MBT9314097.1"/>
    </source>
</evidence>
<dbReference type="RefSeq" id="WP_215607173.1">
    <property type="nucleotide sequence ID" value="NZ_JADOES010000003.1"/>
</dbReference>
<dbReference type="AlphaFoldDB" id="A0A947GHI9"/>
<accession>A0A947GHI9</accession>